<comment type="similarity">
    <text evidence="1 5">Belongs to the CoaE family.</text>
</comment>
<comment type="caution">
    <text evidence="7">The sequence shown here is derived from an EMBL/GenBank/DDBJ whole genome shotgun (WGS) entry which is preliminary data.</text>
</comment>
<feature type="binding site" evidence="5">
    <location>
        <begin position="25"/>
        <end position="30"/>
    </location>
    <ligand>
        <name>ATP</name>
        <dbReference type="ChEBI" id="CHEBI:30616"/>
    </ligand>
</feature>
<dbReference type="GO" id="GO:0005737">
    <property type="term" value="C:cytoplasm"/>
    <property type="evidence" value="ECO:0007669"/>
    <property type="project" value="UniProtKB-SubCell"/>
</dbReference>
<dbReference type="Gene3D" id="3.40.50.300">
    <property type="entry name" value="P-loop containing nucleotide triphosphate hydrolases"/>
    <property type="match status" value="1"/>
</dbReference>
<organism evidence="7 8">
    <name type="scientific">Leptospira yanagawae serovar Saopaulo str. Sao Paulo = ATCC 700523</name>
    <dbReference type="NCBI Taxonomy" id="1249483"/>
    <lineage>
        <taxon>Bacteria</taxon>
        <taxon>Pseudomonadati</taxon>
        <taxon>Spirochaetota</taxon>
        <taxon>Spirochaetia</taxon>
        <taxon>Leptospirales</taxon>
        <taxon>Leptospiraceae</taxon>
        <taxon>Leptospira</taxon>
    </lineage>
</organism>
<dbReference type="InterPro" id="IPR001977">
    <property type="entry name" value="Depp_CoAkinase"/>
</dbReference>
<reference evidence="7 8" key="1">
    <citation type="submission" date="2013-04" db="EMBL/GenBank/DDBJ databases">
        <authorList>
            <person name="Harkins D.M."/>
            <person name="Durkin A.S."/>
            <person name="Brinkac L.M."/>
            <person name="Haft D.H."/>
            <person name="Selengut J.D."/>
            <person name="Sanka R."/>
            <person name="DePew J."/>
            <person name="Purushe J."/>
            <person name="Hartskeerl R.A."/>
            <person name="Ahmed A."/>
            <person name="van der Linden H."/>
            <person name="Goris M.G.A."/>
            <person name="Vinetz J.M."/>
            <person name="Sutton G.G."/>
            <person name="Nierman W.C."/>
            <person name="Fouts D.E."/>
        </authorList>
    </citation>
    <scope>NUCLEOTIDE SEQUENCE [LARGE SCALE GENOMIC DNA]</scope>
    <source>
        <strain evidence="7 8">Sao Paulo</strain>
    </source>
</reference>
<evidence type="ECO:0000256" key="3">
    <source>
        <dbReference type="ARBA" id="ARBA00022840"/>
    </source>
</evidence>
<dbReference type="Pfam" id="PF01121">
    <property type="entry name" value="CoaE"/>
    <property type="match status" value="1"/>
</dbReference>
<evidence type="ECO:0000313" key="7">
    <source>
        <dbReference type="EMBL" id="EOQ90680.1"/>
    </source>
</evidence>
<name>A0A5E8HJK6_9LEPT</name>
<evidence type="ECO:0000256" key="4">
    <source>
        <dbReference type="ARBA" id="ARBA00022993"/>
    </source>
</evidence>
<comment type="subcellular location">
    <subcellularLocation>
        <location evidence="5">Cytoplasm</location>
    </subcellularLocation>
</comment>
<comment type="pathway">
    <text evidence="5">Cofactor biosynthesis; coenzyme A biosynthesis; CoA from (R)-pantothenate: step 5/5.</text>
</comment>
<proteinExistence type="inferred from homology"/>
<dbReference type="STRING" id="1249483.LEP1GSC202_3733"/>
<dbReference type="UniPathway" id="UPA00241">
    <property type="reaction ID" value="UER00356"/>
</dbReference>
<evidence type="ECO:0000256" key="2">
    <source>
        <dbReference type="ARBA" id="ARBA00022741"/>
    </source>
</evidence>
<keyword evidence="3 5" id="KW-0067">ATP-binding</keyword>
<dbReference type="HAMAP" id="MF_00376">
    <property type="entry name" value="Dephospho_CoA_kinase"/>
    <property type="match status" value="1"/>
</dbReference>
<dbReference type="Proteomes" id="UP000013996">
    <property type="component" value="Unassembled WGS sequence"/>
</dbReference>
<dbReference type="AlphaFoldDB" id="A0A5E8HJK6"/>
<dbReference type="RefSeq" id="WP_015675997.1">
    <property type="nucleotide sequence ID" value="NZ_AOGX02000008.1"/>
</dbReference>
<dbReference type="PANTHER" id="PTHR10695:SF46">
    <property type="entry name" value="BIFUNCTIONAL COENZYME A SYNTHASE-RELATED"/>
    <property type="match status" value="1"/>
</dbReference>
<comment type="catalytic activity">
    <reaction evidence="5">
        <text>3'-dephospho-CoA + ATP = ADP + CoA + H(+)</text>
        <dbReference type="Rhea" id="RHEA:18245"/>
        <dbReference type="ChEBI" id="CHEBI:15378"/>
        <dbReference type="ChEBI" id="CHEBI:30616"/>
        <dbReference type="ChEBI" id="CHEBI:57287"/>
        <dbReference type="ChEBI" id="CHEBI:57328"/>
        <dbReference type="ChEBI" id="CHEBI:456216"/>
        <dbReference type="EC" id="2.7.1.24"/>
    </reaction>
</comment>
<dbReference type="PROSITE" id="PS51219">
    <property type="entry name" value="DPCK"/>
    <property type="match status" value="1"/>
</dbReference>
<protein>
    <recommendedName>
        <fullName evidence="5 6">Dephospho-CoA kinase</fullName>
        <ecNumber evidence="5 6">2.7.1.24</ecNumber>
    </recommendedName>
    <alternativeName>
        <fullName evidence="5">Dephosphocoenzyme A kinase</fullName>
    </alternativeName>
</protein>
<keyword evidence="5" id="KW-0963">Cytoplasm</keyword>
<dbReference type="CDD" id="cd02022">
    <property type="entry name" value="DPCK"/>
    <property type="match status" value="1"/>
</dbReference>
<dbReference type="NCBIfam" id="TIGR00152">
    <property type="entry name" value="dephospho-CoA kinase"/>
    <property type="match status" value="1"/>
</dbReference>
<gene>
    <name evidence="5 7" type="primary">coaE</name>
    <name evidence="7" type="ORF">LEP1GSC202_3733</name>
</gene>
<evidence type="ECO:0000256" key="1">
    <source>
        <dbReference type="ARBA" id="ARBA00009018"/>
    </source>
</evidence>
<dbReference type="InterPro" id="IPR027417">
    <property type="entry name" value="P-loop_NTPase"/>
</dbReference>
<dbReference type="GO" id="GO:0005524">
    <property type="term" value="F:ATP binding"/>
    <property type="evidence" value="ECO:0007669"/>
    <property type="project" value="UniProtKB-UniRule"/>
</dbReference>
<comment type="function">
    <text evidence="5">Catalyzes the phosphorylation of the 3'-hydroxyl group of dephosphocoenzyme A to form coenzyme A.</text>
</comment>
<dbReference type="SUPFAM" id="SSF52540">
    <property type="entry name" value="P-loop containing nucleoside triphosphate hydrolases"/>
    <property type="match status" value="1"/>
</dbReference>
<keyword evidence="5 7" id="KW-0418">Kinase</keyword>
<dbReference type="GO" id="GO:0004140">
    <property type="term" value="F:dephospho-CoA kinase activity"/>
    <property type="evidence" value="ECO:0007669"/>
    <property type="project" value="UniProtKB-UniRule"/>
</dbReference>
<evidence type="ECO:0000313" key="8">
    <source>
        <dbReference type="Proteomes" id="UP000013996"/>
    </source>
</evidence>
<evidence type="ECO:0000256" key="5">
    <source>
        <dbReference type="HAMAP-Rule" id="MF_00376"/>
    </source>
</evidence>
<dbReference type="GO" id="GO:0015937">
    <property type="term" value="P:coenzyme A biosynthetic process"/>
    <property type="evidence" value="ECO:0007669"/>
    <property type="project" value="UniProtKB-UniRule"/>
</dbReference>
<sequence length="213" mass="23671">MGFLCYKPVALAPNKTLIGITGSIGSGKSTALSIFGELGAVTISSDAIARTFTEPNSPVKGDLVNLFGTKILANDGTILRSKIAEIAFSDETKLKALNDLLHPLVRQAFLSFFESQNPNSIVAWEVPLLFETDAHTICDFTVTIYLPKEQNWERVKARGGMELADFERRTAAQMDIEKKKFLSDFVVTNDTDREGLKEQIVIIYKEIQKRIQI</sequence>
<dbReference type="PANTHER" id="PTHR10695">
    <property type="entry name" value="DEPHOSPHO-COA KINASE-RELATED"/>
    <property type="match status" value="1"/>
</dbReference>
<accession>A0A5E8HJK6</accession>
<keyword evidence="5 7" id="KW-0808">Transferase</keyword>
<keyword evidence="4 5" id="KW-0173">Coenzyme A biosynthesis</keyword>
<evidence type="ECO:0000256" key="6">
    <source>
        <dbReference type="NCBIfam" id="TIGR00152"/>
    </source>
</evidence>
<dbReference type="EMBL" id="AOGX02000008">
    <property type="protein sequence ID" value="EOQ90680.1"/>
    <property type="molecule type" value="Genomic_DNA"/>
</dbReference>
<dbReference type="EC" id="2.7.1.24" evidence="5 6"/>
<keyword evidence="2 5" id="KW-0547">Nucleotide-binding</keyword>